<dbReference type="STRING" id="1121013.GCA_000426365_00990"/>
<name>A0A091B9X9_9GAMM</name>
<sequence>MAAFLEGPRLRLRLLDAGDGGLYARLYGDPATMRFVSAAGDAASLERSFAAACRLNREMPPRRRFWVIQPRRCPAIGLIGLHWDARADAAGRIGAELGVMLPPDAQNRGWAAEAITTLLPHAFDDLGLDRLHTAHAADHALAAGLMRKTGFTRVDDGDDGRWRWHYPRGNHDRG</sequence>
<dbReference type="Gene3D" id="3.40.630.30">
    <property type="match status" value="1"/>
</dbReference>
<dbReference type="eggNOG" id="COG1670">
    <property type="taxonomic scope" value="Bacteria"/>
</dbReference>
<organism evidence="2 3">
    <name type="scientific">Arenimonas composti TR7-09 = DSM 18010</name>
    <dbReference type="NCBI Taxonomy" id="1121013"/>
    <lineage>
        <taxon>Bacteria</taxon>
        <taxon>Pseudomonadati</taxon>
        <taxon>Pseudomonadota</taxon>
        <taxon>Gammaproteobacteria</taxon>
        <taxon>Lysobacterales</taxon>
        <taxon>Lysobacteraceae</taxon>
        <taxon>Arenimonas</taxon>
    </lineage>
</organism>
<comment type="caution">
    <text evidence="2">The sequence shown here is derived from an EMBL/GenBank/DDBJ whole genome shotgun (WGS) entry which is preliminary data.</text>
</comment>
<dbReference type="InterPro" id="IPR051531">
    <property type="entry name" value="N-acetyltransferase"/>
</dbReference>
<dbReference type="AlphaFoldDB" id="A0A091B9X9"/>
<dbReference type="Pfam" id="PF13302">
    <property type="entry name" value="Acetyltransf_3"/>
    <property type="match status" value="1"/>
</dbReference>
<dbReference type="OrthoDB" id="9801656at2"/>
<evidence type="ECO:0000259" key="1">
    <source>
        <dbReference type="Pfam" id="PF13302"/>
    </source>
</evidence>
<dbReference type="GO" id="GO:0016747">
    <property type="term" value="F:acyltransferase activity, transferring groups other than amino-acyl groups"/>
    <property type="evidence" value="ECO:0007669"/>
    <property type="project" value="InterPro"/>
</dbReference>
<feature type="domain" description="N-acetyltransferase" evidence="1">
    <location>
        <begin position="9"/>
        <end position="152"/>
    </location>
</feature>
<keyword evidence="3" id="KW-1185">Reference proteome</keyword>
<evidence type="ECO:0000313" key="3">
    <source>
        <dbReference type="Proteomes" id="UP000029391"/>
    </source>
</evidence>
<proteinExistence type="predicted"/>
<dbReference type="EMBL" id="AWXU01000035">
    <property type="protein sequence ID" value="KFN49428.1"/>
    <property type="molecule type" value="Genomic_DNA"/>
</dbReference>
<dbReference type="Proteomes" id="UP000029391">
    <property type="component" value="Unassembled WGS sequence"/>
</dbReference>
<dbReference type="PANTHER" id="PTHR43792">
    <property type="entry name" value="GNAT FAMILY, PUTATIVE (AFU_ORTHOLOGUE AFUA_3G00765)-RELATED-RELATED"/>
    <property type="match status" value="1"/>
</dbReference>
<protein>
    <recommendedName>
        <fullName evidence="1">N-acetyltransferase domain-containing protein</fullName>
    </recommendedName>
</protein>
<dbReference type="RefSeq" id="WP_026816408.1">
    <property type="nucleotide sequence ID" value="NZ_AUFF01000002.1"/>
</dbReference>
<dbReference type="PANTHER" id="PTHR43792:SF16">
    <property type="entry name" value="N-ACETYLTRANSFERASE DOMAIN-CONTAINING PROTEIN"/>
    <property type="match status" value="1"/>
</dbReference>
<dbReference type="InterPro" id="IPR016181">
    <property type="entry name" value="Acyl_CoA_acyltransferase"/>
</dbReference>
<evidence type="ECO:0000313" key="2">
    <source>
        <dbReference type="EMBL" id="KFN49428.1"/>
    </source>
</evidence>
<gene>
    <name evidence="2" type="ORF">P873_10670</name>
</gene>
<dbReference type="InterPro" id="IPR000182">
    <property type="entry name" value="GNAT_dom"/>
</dbReference>
<reference evidence="2 3" key="1">
    <citation type="submission" date="2013-09" db="EMBL/GenBank/DDBJ databases">
        <title>Genome sequencing of Arenimonas composti.</title>
        <authorList>
            <person name="Chen F."/>
            <person name="Wang G."/>
        </authorList>
    </citation>
    <scope>NUCLEOTIDE SEQUENCE [LARGE SCALE GENOMIC DNA]</scope>
    <source>
        <strain evidence="2 3">TR7-09</strain>
    </source>
</reference>
<accession>A0A091B9X9</accession>
<dbReference type="SUPFAM" id="SSF55729">
    <property type="entry name" value="Acyl-CoA N-acyltransferases (Nat)"/>
    <property type="match status" value="1"/>
</dbReference>